<accession>A0AAW2I612</accession>
<feature type="domain" description="PH" evidence="3">
    <location>
        <begin position="556"/>
        <end position="703"/>
    </location>
</feature>
<protein>
    <recommendedName>
        <fullName evidence="6">RUN domain-containing protein</fullName>
    </recommendedName>
</protein>
<dbReference type="GO" id="GO:0019894">
    <property type="term" value="F:kinesin binding"/>
    <property type="evidence" value="ECO:0007669"/>
    <property type="project" value="TreeGrafter"/>
</dbReference>
<proteinExistence type="predicted"/>
<dbReference type="PROSITE" id="PS50003">
    <property type="entry name" value="PH_DOMAIN"/>
    <property type="match status" value="1"/>
</dbReference>
<sequence>MDEMQARIAVSDRILNDLRSIVKQIYYESVNDELNPQNKTYLCMTLIKNLDEALCHGLKQLHLGFWKAIQSILHPEFLTEIDSLPKYNGLDCTHLNRGRTWIPLALREECFINYVHCMIRESQVNKFYESWSIVRNNDRCNKFLSILSGLDNILFSFQVDFINKPPSYCNFSAKVIKEDDVKLKFKNLSTSKSSITASSSSLISPVDSGVHIHDSSSDMEQLSEDKTIDIDFLNGNIPETVMRRKNKKDTKRHVSFHEDIIYKSPDKCRKLKWDCENLRYSWSGEDLDSSIIVDTDFSEIKSQMECSKMLDINERGAPEGEETPCNLENLKRIGKTQKSVIVKRFLQSINKQSKIKQLSKKYNHVATPYQFCKINIDKDLVSEVNKEIESECENHWKSDASTYEVSLNLNMISQMIRHECIYKAYQLRDYLFIITDSNIYLINKLLEMKKIMLENVKYVVICPDSHIFWLWELKKRFHKFVTADEELTHEIMGRLELCMRRNHFELPEFRILSHNELRYLKRQLVSRCVIEQSENFVYCGVIYLEKEMEAIELCSASSKRGFLMYRDQRLSDSWEPGDFLLKGNILYLFKDGLKNPKFAINLSNSCRSCSRTVDTGRPHTFQITIDDDDEDSQGKSSCFYEEKSIKSKLLKPETQKLLSEIRQKVSHLLTFGSSFDEGCVLEFAAANECELNEWLQLIVQASCGDCGEDASRDDIIEGTLLLTENSLIITNELFSDKDIEILSCAQISDIASIRIGKDTKDLFTLIEFSCMEATSTSGDWIIFMSSRNEVEKLDDRIRRLWCLNAKYPGGYLTEERLIKKCRKTQSTLRNKYWTNLLE</sequence>
<organism evidence="5">
    <name type="scientific">Menopon gallinae</name>
    <name type="common">poultry shaft louse</name>
    <dbReference type="NCBI Taxonomy" id="328185"/>
    <lineage>
        <taxon>Eukaryota</taxon>
        <taxon>Metazoa</taxon>
        <taxon>Ecdysozoa</taxon>
        <taxon>Arthropoda</taxon>
        <taxon>Hexapoda</taxon>
        <taxon>Insecta</taxon>
        <taxon>Pterygota</taxon>
        <taxon>Neoptera</taxon>
        <taxon>Paraneoptera</taxon>
        <taxon>Psocodea</taxon>
        <taxon>Troctomorpha</taxon>
        <taxon>Phthiraptera</taxon>
        <taxon>Amblycera</taxon>
        <taxon>Menoponidae</taxon>
        <taxon>Menopon</taxon>
    </lineage>
</organism>
<comment type="caution">
    <text evidence="5">The sequence shown here is derived from an EMBL/GenBank/DDBJ whole genome shotgun (WGS) entry which is preliminary data.</text>
</comment>
<feature type="domain" description="RUN" evidence="4">
    <location>
        <begin position="37"/>
        <end position="162"/>
    </location>
</feature>
<dbReference type="GO" id="GO:0010008">
    <property type="term" value="C:endosome membrane"/>
    <property type="evidence" value="ECO:0007669"/>
    <property type="project" value="TreeGrafter"/>
</dbReference>
<dbReference type="SUPFAM" id="SSF140741">
    <property type="entry name" value="RUN domain-like"/>
    <property type="match status" value="1"/>
</dbReference>
<dbReference type="Gene3D" id="2.30.29.30">
    <property type="entry name" value="Pleckstrin-homology domain (PH domain)/Phosphotyrosine-binding domain (PTB)"/>
    <property type="match status" value="1"/>
</dbReference>
<dbReference type="SMART" id="SM00593">
    <property type="entry name" value="RUN"/>
    <property type="match status" value="1"/>
</dbReference>
<comment type="subcellular location">
    <subcellularLocation>
        <location evidence="1">Lysosome membrane</location>
    </subcellularLocation>
</comment>
<dbReference type="PANTHER" id="PTHR46556">
    <property type="entry name" value="PLECKSTRIN HOMOLOGY DOMAIN-CONTAINING FAMILY M MEMBER 2"/>
    <property type="match status" value="1"/>
</dbReference>
<evidence type="ECO:0000256" key="2">
    <source>
        <dbReference type="ARBA" id="ARBA00023228"/>
    </source>
</evidence>
<reference evidence="5" key="1">
    <citation type="journal article" date="2024" name="Gigascience">
        <title>Chromosome-level genome of the poultry shaft louse Menopon gallinae provides insight into the host-switching and adaptive evolution of parasitic lice.</title>
        <authorList>
            <person name="Xu Y."/>
            <person name="Ma L."/>
            <person name="Liu S."/>
            <person name="Liang Y."/>
            <person name="Liu Q."/>
            <person name="He Z."/>
            <person name="Tian L."/>
            <person name="Duan Y."/>
            <person name="Cai W."/>
            <person name="Li H."/>
            <person name="Song F."/>
        </authorList>
    </citation>
    <scope>NUCLEOTIDE SEQUENCE</scope>
    <source>
        <strain evidence="5">Cailab_2023a</strain>
    </source>
</reference>
<dbReference type="InterPro" id="IPR001849">
    <property type="entry name" value="PH_domain"/>
</dbReference>
<evidence type="ECO:0000259" key="4">
    <source>
        <dbReference type="PROSITE" id="PS50826"/>
    </source>
</evidence>
<dbReference type="GO" id="GO:0032880">
    <property type="term" value="P:regulation of protein localization"/>
    <property type="evidence" value="ECO:0007669"/>
    <property type="project" value="TreeGrafter"/>
</dbReference>
<evidence type="ECO:0000259" key="3">
    <source>
        <dbReference type="PROSITE" id="PS50003"/>
    </source>
</evidence>
<keyword evidence="2" id="KW-0458">Lysosome</keyword>
<gene>
    <name evidence="5" type="ORF">PYX00_004971</name>
</gene>
<dbReference type="GO" id="GO:0005765">
    <property type="term" value="C:lysosomal membrane"/>
    <property type="evidence" value="ECO:0007669"/>
    <property type="project" value="UniProtKB-SubCell"/>
</dbReference>
<dbReference type="EMBL" id="JARGDH010000002">
    <property type="protein sequence ID" value="KAL0277820.1"/>
    <property type="molecule type" value="Genomic_DNA"/>
</dbReference>
<evidence type="ECO:0000313" key="5">
    <source>
        <dbReference type="EMBL" id="KAL0277820.1"/>
    </source>
</evidence>
<dbReference type="GO" id="GO:0032418">
    <property type="term" value="P:lysosome localization"/>
    <property type="evidence" value="ECO:0007669"/>
    <property type="project" value="TreeGrafter"/>
</dbReference>
<dbReference type="GO" id="GO:0007030">
    <property type="term" value="P:Golgi organization"/>
    <property type="evidence" value="ECO:0007669"/>
    <property type="project" value="TreeGrafter"/>
</dbReference>
<dbReference type="InterPro" id="IPR004012">
    <property type="entry name" value="Run_dom"/>
</dbReference>
<dbReference type="PANTHER" id="PTHR46556:SF1">
    <property type="entry name" value="PLECKSTRIN HOMOLOGY DOMAIN-CONTAINING FAMILY M MEMBER 2"/>
    <property type="match status" value="1"/>
</dbReference>
<dbReference type="InterPro" id="IPR053015">
    <property type="entry name" value="PH_domain-containing_M2"/>
</dbReference>
<dbReference type="Pfam" id="PF00169">
    <property type="entry name" value="PH"/>
    <property type="match status" value="1"/>
</dbReference>
<evidence type="ECO:0008006" key="6">
    <source>
        <dbReference type="Google" id="ProtNLM"/>
    </source>
</evidence>
<dbReference type="SUPFAM" id="SSF50729">
    <property type="entry name" value="PH domain-like"/>
    <property type="match status" value="1"/>
</dbReference>
<dbReference type="Pfam" id="PF02759">
    <property type="entry name" value="RUN"/>
    <property type="match status" value="1"/>
</dbReference>
<dbReference type="PROSITE" id="PS50826">
    <property type="entry name" value="RUN"/>
    <property type="match status" value="1"/>
</dbReference>
<name>A0AAW2I612_9NEOP</name>
<dbReference type="InterPro" id="IPR011993">
    <property type="entry name" value="PH-like_dom_sf"/>
</dbReference>
<dbReference type="AlphaFoldDB" id="A0AAW2I612"/>
<dbReference type="Gene3D" id="1.20.58.900">
    <property type="match status" value="1"/>
</dbReference>
<dbReference type="InterPro" id="IPR037213">
    <property type="entry name" value="Run_dom_sf"/>
</dbReference>
<dbReference type="SMART" id="SM00233">
    <property type="entry name" value="PH"/>
    <property type="match status" value="1"/>
</dbReference>
<evidence type="ECO:0000256" key="1">
    <source>
        <dbReference type="ARBA" id="ARBA00004656"/>
    </source>
</evidence>